<proteinExistence type="predicted"/>
<reference evidence="1 2" key="1">
    <citation type="submission" date="2020-02" db="EMBL/GenBank/DDBJ databases">
        <title>Whole-genome analyses of novel actinobacteria.</title>
        <authorList>
            <person name="Sahin N."/>
            <person name="Tatar D."/>
        </authorList>
    </citation>
    <scope>NUCLEOTIDE SEQUENCE [LARGE SCALE GENOMIC DNA]</scope>
    <source>
        <strain evidence="1 2">SB3404</strain>
    </source>
</reference>
<dbReference type="Proteomes" id="UP000477722">
    <property type="component" value="Unassembled WGS sequence"/>
</dbReference>
<gene>
    <name evidence="1" type="ORF">G5C65_00190</name>
</gene>
<evidence type="ECO:0000313" key="1">
    <source>
        <dbReference type="EMBL" id="NGO66805.1"/>
    </source>
</evidence>
<evidence type="ECO:0000313" key="2">
    <source>
        <dbReference type="Proteomes" id="UP000477722"/>
    </source>
</evidence>
<comment type="caution">
    <text evidence="1">The sequence shown here is derived from an EMBL/GenBank/DDBJ whole genome shotgun (WGS) entry which is preliminary data.</text>
</comment>
<organism evidence="1 2">
    <name type="scientific">Streptomyces boncukensis</name>
    <dbReference type="NCBI Taxonomy" id="2711219"/>
    <lineage>
        <taxon>Bacteria</taxon>
        <taxon>Bacillati</taxon>
        <taxon>Actinomycetota</taxon>
        <taxon>Actinomycetes</taxon>
        <taxon>Kitasatosporales</taxon>
        <taxon>Streptomycetaceae</taxon>
        <taxon>Streptomyces</taxon>
    </lineage>
</organism>
<dbReference type="RefSeq" id="WP_165296481.1">
    <property type="nucleotide sequence ID" value="NZ_JAAKZZ010000001.1"/>
</dbReference>
<dbReference type="EMBL" id="JAAKZZ010000001">
    <property type="protein sequence ID" value="NGO66805.1"/>
    <property type="molecule type" value="Genomic_DNA"/>
</dbReference>
<dbReference type="AlphaFoldDB" id="A0A6G4WNN2"/>
<keyword evidence="2" id="KW-1185">Reference proteome</keyword>
<accession>A0A6G4WNN2</accession>
<protein>
    <recommendedName>
        <fullName evidence="3">Glycosyltransferase</fullName>
    </recommendedName>
</protein>
<evidence type="ECO:0008006" key="3">
    <source>
        <dbReference type="Google" id="ProtNLM"/>
    </source>
</evidence>
<sequence length="237" mass="26696">MTTPEVDIVVPVRVGATNPQLRYALRSWAENLPHRHVWLVGHKPPWVRGVKHLPTHQSGTKYQNTTHAVRTACMTAGVSDQFLLCNDDFFVMRPQDQGMPVLHRGPVSAVETYYEGRASGRYLRGLRETRDLLVSLGHEDPLSYELHVPLPVEKEAMLKALGIAKRLDVVHKRTLYGNLAGIGGDEIRDVKILKRGPKFDRASPFLSTMPDSFENGFVGQHIRQAFPRRGRYEAGGR</sequence>
<name>A0A6G4WNN2_9ACTN</name>